<reference evidence="1 2" key="1">
    <citation type="submission" date="2015-03" db="EMBL/GenBank/DDBJ databases">
        <authorList>
            <person name="Murphy D."/>
        </authorList>
    </citation>
    <scope>NUCLEOTIDE SEQUENCE [LARGE SCALE GENOMIC DNA]</scope>
    <source>
        <strain evidence="1 2">FCF326</strain>
    </source>
</reference>
<evidence type="ECO:0000313" key="1">
    <source>
        <dbReference type="EMBL" id="CNF19897.1"/>
    </source>
</evidence>
<accession>A0A0T9LSF0</accession>
<dbReference type="AlphaFoldDB" id="A0A0T9LSF0"/>
<dbReference type="EMBL" id="CPYI01000015">
    <property type="protein sequence ID" value="CNF19897.1"/>
    <property type="molecule type" value="Genomic_DNA"/>
</dbReference>
<gene>
    <name evidence="1" type="ORF">ERS008491_03267</name>
</gene>
<proteinExistence type="predicted"/>
<sequence>MNNVRKLTTCLFSVEMSNKKPLLVSLQQGVFTGSYF</sequence>
<evidence type="ECO:0000313" key="2">
    <source>
        <dbReference type="Proteomes" id="UP000045824"/>
    </source>
</evidence>
<name>A0A0T9LSF0_YERKR</name>
<dbReference type="Proteomes" id="UP000045824">
    <property type="component" value="Unassembled WGS sequence"/>
</dbReference>
<organism evidence="1 2">
    <name type="scientific">Yersinia kristensenii</name>
    <dbReference type="NCBI Taxonomy" id="28152"/>
    <lineage>
        <taxon>Bacteria</taxon>
        <taxon>Pseudomonadati</taxon>
        <taxon>Pseudomonadota</taxon>
        <taxon>Gammaproteobacteria</taxon>
        <taxon>Enterobacterales</taxon>
        <taxon>Yersiniaceae</taxon>
        <taxon>Yersinia</taxon>
    </lineage>
</organism>
<protein>
    <submittedName>
        <fullName evidence="1">Uncharacterized protein</fullName>
    </submittedName>
</protein>